<reference evidence="1" key="1">
    <citation type="journal article" date="2021" name="New Phytol.">
        <title>Evolutionary innovations through gain and loss of genes in the ectomycorrhizal Boletales.</title>
        <authorList>
            <person name="Wu G."/>
            <person name="Miyauchi S."/>
            <person name="Morin E."/>
            <person name="Kuo A."/>
            <person name="Drula E."/>
            <person name="Varga T."/>
            <person name="Kohler A."/>
            <person name="Feng B."/>
            <person name="Cao Y."/>
            <person name="Lipzen A."/>
            <person name="Daum C."/>
            <person name="Hundley H."/>
            <person name="Pangilinan J."/>
            <person name="Johnson J."/>
            <person name="Barry K."/>
            <person name="LaButti K."/>
            <person name="Ng V."/>
            <person name="Ahrendt S."/>
            <person name="Min B."/>
            <person name="Choi I.G."/>
            <person name="Park H."/>
            <person name="Plett J.M."/>
            <person name="Magnuson J."/>
            <person name="Spatafora J.W."/>
            <person name="Nagy L.G."/>
            <person name="Henrissat B."/>
            <person name="Grigoriev I.V."/>
            <person name="Yang Z.L."/>
            <person name="Xu J."/>
            <person name="Martin F.M."/>
        </authorList>
    </citation>
    <scope>NUCLEOTIDE SEQUENCE</scope>
    <source>
        <strain evidence="1">ATCC 28755</strain>
    </source>
</reference>
<dbReference type="Proteomes" id="UP000790377">
    <property type="component" value="Unassembled WGS sequence"/>
</dbReference>
<comment type="caution">
    <text evidence="1">The sequence shown here is derived from an EMBL/GenBank/DDBJ whole genome shotgun (WGS) entry which is preliminary data.</text>
</comment>
<name>A0ACB8A8Z0_9AGAM</name>
<keyword evidence="2" id="KW-1185">Reference proteome</keyword>
<organism evidence="1 2">
    <name type="scientific">Hygrophoropsis aurantiaca</name>
    <dbReference type="NCBI Taxonomy" id="72124"/>
    <lineage>
        <taxon>Eukaryota</taxon>
        <taxon>Fungi</taxon>
        <taxon>Dikarya</taxon>
        <taxon>Basidiomycota</taxon>
        <taxon>Agaricomycotina</taxon>
        <taxon>Agaricomycetes</taxon>
        <taxon>Agaricomycetidae</taxon>
        <taxon>Boletales</taxon>
        <taxon>Coniophorineae</taxon>
        <taxon>Hygrophoropsidaceae</taxon>
        <taxon>Hygrophoropsis</taxon>
    </lineage>
</organism>
<evidence type="ECO:0000313" key="2">
    <source>
        <dbReference type="Proteomes" id="UP000790377"/>
    </source>
</evidence>
<sequence>MGIQTGEQDPQASTRTTIKVIEDEVLELEKHECDLLARLHRLQDTIARKRALAANLKNSFVPIHRLPNEVLLACFQQAVHDWLSKMDGEDERMIPDSESRSEYDWECTPVFAITHVSHRWRQLAINMPSLWTTLVIKPKFARHLDVFRDFLSRVKHMPITANFRRFSYDDMESSVERSLLRAMMPLMHAQQITALTLLSPGRVLASLRSRLAKKPFNVLGPPSPYLNVFSRLTVLSIFGIEEADHFNLGHLARLLSAAPQLKTLELYYDPSIDPDFDSVGHTVISLPMLEHLTIMETTAFTWEFLGLLFAPNVCQVKFLNFGDHDTSDISSLFLNNDDTFNVKVPRFPKVWNLTLSWAYYSGDLNTDLIGAFPRVTHLTMRNPVRFLDTVEPRSPEPTTFQWLRHLTLDFSFEYAYMDPRGCFNWLPVLKDQADHPLLISIFDSSTPSLRKHADGNLFRYCKKLQQYGKLDERSSRLDRFLCWQANGEPAM</sequence>
<dbReference type="EMBL" id="MU267754">
    <property type="protein sequence ID" value="KAH7909532.1"/>
    <property type="molecule type" value="Genomic_DNA"/>
</dbReference>
<evidence type="ECO:0000313" key="1">
    <source>
        <dbReference type="EMBL" id="KAH7909532.1"/>
    </source>
</evidence>
<gene>
    <name evidence="1" type="ORF">BJ138DRAFT_1155043</name>
</gene>
<protein>
    <submittedName>
        <fullName evidence="1">Uncharacterized protein</fullName>
    </submittedName>
</protein>
<proteinExistence type="predicted"/>
<accession>A0ACB8A8Z0</accession>